<evidence type="ECO:0000256" key="2">
    <source>
        <dbReference type="ARBA" id="ARBA00022723"/>
    </source>
</evidence>
<dbReference type="InterPro" id="IPR036028">
    <property type="entry name" value="SH3-like_dom_sf"/>
</dbReference>
<keyword evidence="13" id="KW-1185">Reference proteome</keyword>
<evidence type="ECO:0000259" key="10">
    <source>
        <dbReference type="PROSITE" id="PS50023"/>
    </source>
</evidence>
<feature type="domain" description="SH3" evidence="9">
    <location>
        <begin position="177"/>
        <end position="236"/>
    </location>
</feature>
<dbReference type="PROSITE" id="PS50023">
    <property type="entry name" value="LIM_DOMAIN_2"/>
    <property type="match status" value="1"/>
</dbReference>
<evidence type="ECO:0000256" key="5">
    <source>
        <dbReference type="ARBA" id="ARBA00023038"/>
    </source>
</evidence>
<dbReference type="RefSeq" id="NP_001029010.1">
    <property type="nucleotide sequence ID" value="NM_001033838.1"/>
</dbReference>
<feature type="compositionally biased region" description="Low complexity" evidence="8">
    <location>
        <begin position="144"/>
        <end position="155"/>
    </location>
</feature>
<accession>F6TH86</accession>
<dbReference type="SMART" id="SM00132">
    <property type="entry name" value="LIM"/>
    <property type="match status" value="1"/>
</dbReference>
<evidence type="ECO:0000313" key="13">
    <source>
        <dbReference type="Proteomes" id="UP000008144"/>
    </source>
</evidence>
<dbReference type="CDD" id="cd11789">
    <property type="entry name" value="SH3_Nebulin_family_C"/>
    <property type="match status" value="1"/>
</dbReference>
<dbReference type="GO" id="GO:0046872">
    <property type="term" value="F:metal ion binding"/>
    <property type="evidence" value="ECO:0007669"/>
    <property type="project" value="UniProtKB-KW"/>
</dbReference>
<dbReference type="SMART" id="SM00227">
    <property type="entry name" value="NEBU"/>
    <property type="match status" value="2"/>
</dbReference>
<dbReference type="GeneID" id="619240"/>
<dbReference type="Proteomes" id="UP000008144">
    <property type="component" value="Chromosome 1"/>
</dbReference>
<dbReference type="PROSITE" id="PS51216">
    <property type="entry name" value="NEBULIN"/>
    <property type="match status" value="1"/>
</dbReference>
<dbReference type="GeneTree" id="ENSGT00940000154775"/>
<evidence type="ECO:0000256" key="1">
    <source>
        <dbReference type="ARBA" id="ARBA00022443"/>
    </source>
</evidence>
<dbReference type="PROSITE" id="PS50002">
    <property type="entry name" value="SH3"/>
    <property type="match status" value="1"/>
</dbReference>
<dbReference type="GO" id="GO:0005737">
    <property type="term" value="C:cytoplasm"/>
    <property type="evidence" value="ECO:0007669"/>
    <property type="project" value="UniProtKB-ARBA"/>
</dbReference>
<keyword evidence="4 6" id="KW-0862">Zinc</keyword>
<keyword evidence="1 7" id="KW-0728">SH3 domain</keyword>
<dbReference type="AlphaFoldDB" id="Q589R6"/>
<reference evidence="11" key="2">
    <citation type="journal article" date="2008" name="Biochim. Biophys. Acta">
        <title>A lasp family protein of Ciona intestinalis.</title>
        <authorList>
            <person name="Terasaki A.G."/>
            <person name="Hiruta J."/>
            <person name="Suzuki J."/>
            <person name="Sakamoto S."/>
            <person name="Nishioka T."/>
            <person name="Suzuki H."/>
            <person name="Ohashi K."/>
            <person name="Azumi K."/>
            <person name="Ogasawara M."/>
        </authorList>
    </citation>
    <scope>NUCLEOTIDE SEQUENCE</scope>
</reference>
<name>Q589R6_CIOIN</name>
<dbReference type="Pfam" id="PF00018">
    <property type="entry name" value="SH3_1"/>
    <property type="match status" value="1"/>
</dbReference>
<organism evidence="11">
    <name type="scientific">Ciona intestinalis</name>
    <name type="common">Transparent sea squirt</name>
    <name type="synonym">Ascidia intestinalis</name>
    <dbReference type="NCBI Taxonomy" id="7719"/>
    <lineage>
        <taxon>Eukaryota</taxon>
        <taxon>Metazoa</taxon>
        <taxon>Chordata</taxon>
        <taxon>Tunicata</taxon>
        <taxon>Ascidiacea</taxon>
        <taxon>Phlebobranchia</taxon>
        <taxon>Cionidae</taxon>
        <taxon>Ciona</taxon>
    </lineage>
</organism>
<dbReference type="EMBL" id="EAAA01000046">
    <property type="status" value="NOT_ANNOTATED_CDS"/>
    <property type="molecule type" value="Genomic_DNA"/>
</dbReference>
<dbReference type="GO" id="GO:0005925">
    <property type="term" value="C:focal adhesion"/>
    <property type="evidence" value="ECO:0000318"/>
    <property type="project" value="GO_Central"/>
</dbReference>
<evidence type="ECO:0000256" key="8">
    <source>
        <dbReference type="SAM" id="MobiDB-lite"/>
    </source>
</evidence>
<evidence type="ECO:0000259" key="9">
    <source>
        <dbReference type="PROSITE" id="PS50002"/>
    </source>
</evidence>
<dbReference type="GO" id="GO:0051015">
    <property type="term" value="F:actin filament binding"/>
    <property type="evidence" value="ECO:0000318"/>
    <property type="project" value="GO_Central"/>
</dbReference>
<evidence type="ECO:0000256" key="6">
    <source>
        <dbReference type="PROSITE-ProRule" id="PRU00125"/>
    </source>
</evidence>
<proteinExistence type="evidence at transcript level"/>
<dbReference type="Pfam" id="PF00880">
    <property type="entry name" value="Nebulin"/>
    <property type="match status" value="1"/>
</dbReference>
<evidence type="ECO:0000256" key="7">
    <source>
        <dbReference type="PROSITE-ProRule" id="PRU00192"/>
    </source>
</evidence>
<dbReference type="Gene3D" id="2.30.30.40">
    <property type="entry name" value="SH3 Domains"/>
    <property type="match status" value="1"/>
</dbReference>
<evidence type="ECO:0000313" key="12">
    <source>
        <dbReference type="Ensembl" id="ENSCINP00000004156.3"/>
    </source>
</evidence>
<dbReference type="InterPro" id="IPR051759">
    <property type="entry name" value="LIM-SH3_domain_protein"/>
</dbReference>
<accession>Q589R6</accession>
<dbReference type="PANTHER" id="PTHR46218:SF4">
    <property type="entry name" value="LIM AND SH3 DOMAIN PROTEIN LASP"/>
    <property type="match status" value="1"/>
</dbReference>
<dbReference type="EMBL" id="AB182287">
    <property type="protein sequence ID" value="BAD93250.1"/>
    <property type="molecule type" value="mRNA"/>
</dbReference>
<dbReference type="KEGG" id="cin:619240"/>
<keyword evidence="2 6" id="KW-0479">Metal-binding</keyword>
<dbReference type="FunFam" id="2.10.110.10:FF:000087">
    <property type="entry name" value="LIM zinc-binding domain-containing Nebulette"/>
    <property type="match status" value="1"/>
</dbReference>
<dbReference type="CDD" id="cd09447">
    <property type="entry name" value="LIM_LASP"/>
    <property type="match status" value="1"/>
</dbReference>
<dbReference type="OrthoDB" id="5971719at2759"/>
<dbReference type="Pfam" id="PF00412">
    <property type="entry name" value="LIM"/>
    <property type="match status" value="1"/>
</dbReference>
<feature type="domain" description="LIM zinc-binding" evidence="10">
    <location>
        <begin position="3"/>
        <end position="63"/>
    </location>
</feature>
<dbReference type="SUPFAM" id="SSF57716">
    <property type="entry name" value="Glucocorticoid receptor-like (DNA-binding domain)"/>
    <property type="match status" value="1"/>
</dbReference>
<dbReference type="SMART" id="SM00326">
    <property type="entry name" value="SH3"/>
    <property type="match status" value="1"/>
</dbReference>
<dbReference type="Gene3D" id="2.10.110.10">
    <property type="entry name" value="Cysteine Rich Protein"/>
    <property type="match status" value="1"/>
</dbReference>
<evidence type="ECO:0000313" key="11">
    <source>
        <dbReference type="EMBL" id="BAD93250.1"/>
    </source>
</evidence>
<dbReference type="RefSeq" id="XP_026692734.1">
    <property type="nucleotide sequence ID" value="XM_026836933.1"/>
</dbReference>
<dbReference type="PROSITE" id="PS00478">
    <property type="entry name" value="LIM_DOMAIN_1"/>
    <property type="match status" value="1"/>
</dbReference>
<dbReference type="OMA" id="TPVYHHQ"/>
<reference evidence="12" key="4">
    <citation type="submission" date="2025-05" db="UniProtKB">
        <authorList>
            <consortium name="Ensembl"/>
        </authorList>
    </citation>
    <scope>IDENTIFICATION</scope>
</reference>
<accession>A0A1W2VQF0</accession>
<keyword evidence="5 6" id="KW-0440">LIM domain</keyword>
<reference evidence="13" key="1">
    <citation type="journal article" date="2002" name="Science">
        <title>The draft genome of Ciona intestinalis: insights into chordate and vertebrate origins.</title>
        <authorList>
            <person name="Dehal P."/>
            <person name="Satou Y."/>
            <person name="Campbell R.K."/>
            <person name="Chapman J."/>
            <person name="Degnan B."/>
            <person name="De Tomaso A."/>
            <person name="Davidson B."/>
            <person name="Di Gregorio A."/>
            <person name="Gelpke M."/>
            <person name="Goodstein D.M."/>
            <person name="Harafuji N."/>
            <person name="Hastings K.E."/>
            <person name="Ho I."/>
            <person name="Hotta K."/>
            <person name="Huang W."/>
            <person name="Kawashima T."/>
            <person name="Lemaire P."/>
            <person name="Martinez D."/>
            <person name="Meinertzhagen I.A."/>
            <person name="Necula S."/>
            <person name="Nonaka M."/>
            <person name="Putnam N."/>
            <person name="Rash S."/>
            <person name="Saiga H."/>
            <person name="Satake M."/>
            <person name="Terry A."/>
            <person name="Yamada L."/>
            <person name="Wang H.G."/>
            <person name="Awazu S."/>
            <person name="Azumi K."/>
            <person name="Boore J."/>
            <person name="Branno M."/>
            <person name="Chin-Bow S."/>
            <person name="DeSantis R."/>
            <person name="Doyle S."/>
            <person name="Francino P."/>
            <person name="Keys D.N."/>
            <person name="Haga S."/>
            <person name="Hayashi H."/>
            <person name="Hino K."/>
            <person name="Imai K.S."/>
            <person name="Inaba K."/>
            <person name="Kano S."/>
            <person name="Kobayashi K."/>
            <person name="Kobayashi M."/>
            <person name="Lee B.I."/>
            <person name="Makabe K.W."/>
            <person name="Manohar C."/>
            <person name="Matassi G."/>
            <person name="Medina M."/>
            <person name="Mochizuki Y."/>
            <person name="Mount S."/>
            <person name="Morishita T."/>
            <person name="Miura S."/>
            <person name="Nakayama A."/>
            <person name="Nishizaka S."/>
            <person name="Nomoto H."/>
            <person name="Ohta F."/>
            <person name="Oishi K."/>
            <person name="Rigoutsos I."/>
            <person name="Sano M."/>
            <person name="Sasaki A."/>
            <person name="Sasakura Y."/>
            <person name="Shoguchi E."/>
            <person name="Shin-i T."/>
            <person name="Spagnuolo A."/>
            <person name="Stainier D."/>
            <person name="Suzuki M.M."/>
            <person name="Tassy O."/>
            <person name="Takatori N."/>
            <person name="Tokuoka M."/>
            <person name="Yagi K."/>
            <person name="Yoshizaki F."/>
            <person name="Wada S."/>
            <person name="Zhang C."/>
            <person name="Hyatt P.D."/>
            <person name="Larimer F."/>
            <person name="Detter C."/>
            <person name="Doggett N."/>
            <person name="Glavina T."/>
            <person name="Hawkins T."/>
            <person name="Richardson P."/>
            <person name="Lucas S."/>
            <person name="Kohara Y."/>
            <person name="Levine M."/>
            <person name="Satoh N."/>
            <person name="Rokhsar D.S."/>
        </authorList>
    </citation>
    <scope>NUCLEOTIDE SEQUENCE [LARGE SCALE GENOMIC DNA]</scope>
</reference>
<dbReference type="Ensembl" id="ENSCINT00000004156.3">
    <property type="protein sequence ID" value="ENSCINP00000004156.3"/>
    <property type="gene ID" value="ENSCING00000002048.3"/>
</dbReference>
<evidence type="ECO:0000256" key="4">
    <source>
        <dbReference type="ARBA" id="ARBA00022833"/>
    </source>
</evidence>
<keyword evidence="3" id="KW-0677">Repeat</keyword>
<dbReference type="SUPFAM" id="SSF50044">
    <property type="entry name" value="SH3-domain"/>
    <property type="match status" value="1"/>
</dbReference>
<sequence length="236" mass="26156">MNPPCARCKKTVYPTEKLSCLDKTWHKSCFTCETCNLKLTMKTYKGYNKLPYCNTHYPTTRFTAVSDTPENKRLAQQQKNQSEVVYRKDKMNALKDFTQVAETVSSRTATQASKLASNISYQTAPHEVGRDGPVPVENIVNRRAPPGSAPAYSAPQPQPPAPVVAQPPPPVQAKSPTTTPKYVAIYDYAAADDDEVSIQEGDKLIDVTVIDEGWMEGRNARTGAYGMFPSNYVQKV</sequence>
<protein>
    <submittedName>
        <fullName evidence="12">LIM and SH3 protein</fullName>
    </submittedName>
    <submittedName>
        <fullName evidence="11">Lasp</fullName>
    </submittedName>
</protein>
<gene>
    <name evidence="12" type="primary">lasp</name>
</gene>
<dbReference type="InterPro" id="IPR001781">
    <property type="entry name" value="Znf_LIM"/>
</dbReference>
<dbReference type="HOGENOM" id="CLU_026811_0_1_1"/>
<reference evidence="12" key="3">
    <citation type="journal article" date="2008" name="Genome Biol.">
        <title>Improved genome assembly and evidence-based global gene model set for the chordate Ciona intestinalis: new insight into intron and operon populations.</title>
        <authorList>
            <person name="Satou Y."/>
            <person name="Mineta K."/>
            <person name="Ogasawara M."/>
            <person name="Sasakura Y."/>
            <person name="Shoguchi E."/>
            <person name="Ueno K."/>
            <person name="Yamada L."/>
            <person name="Matsumoto J."/>
            <person name="Wasserscheid J."/>
            <person name="Dewar K."/>
            <person name="Wiley G.B."/>
            <person name="Macmil S.L."/>
            <person name="Roe B.A."/>
            <person name="Zeller R.W."/>
            <person name="Hastings K.E."/>
            <person name="Lemaire P."/>
            <person name="Lindquist E."/>
            <person name="Endo T."/>
            <person name="Hotta K."/>
            <person name="Inaba K."/>
        </authorList>
    </citation>
    <scope>NUCLEOTIDE SEQUENCE [LARGE SCALE GENOMIC DNA]</scope>
    <source>
        <strain evidence="12">wild type</strain>
    </source>
</reference>
<evidence type="ECO:0000256" key="3">
    <source>
        <dbReference type="ARBA" id="ARBA00022737"/>
    </source>
</evidence>
<dbReference type="InterPro" id="IPR000900">
    <property type="entry name" value="Nebulin_repeat"/>
</dbReference>
<dbReference type="RefSeq" id="XP_009862105.1">
    <property type="nucleotide sequence ID" value="XM_009863803.3"/>
</dbReference>
<feature type="region of interest" description="Disordered" evidence="8">
    <location>
        <begin position="138"/>
        <end position="164"/>
    </location>
</feature>
<dbReference type="STRING" id="7719.ENSCINP00000004156"/>
<dbReference type="CTD" id="39864"/>
<dbReference type="PRINTS" id="PR00452">
    <property type="entry name" value="SH3DOMAIN"/>
</dbReference>
<dbReference type="InterPro" id="IPR001452">
    <property type="entry name" value="SH3_domain"/>
</dbReference>
<dbReference type="PANTHER" id="PTHR46218">
    <property type="entry name" value="LASP"/>
    <property type="match status" value="1"/>
</dbReference>